<sequence length="67" mass="7552">AIKQLKQFSSQWATRRDGKDRKTNSSNDIEGNLLNILCSVVLLFCLKVAMLVPLILFVTGFYLYGLS</sequence>
<dbReference type="AlphaFoldDB" id="A0A9N9K5X7"/>
<dbReference type="EMBL" id="CAJVPY010050075">
    <property type="protein sequence ID" value="CAG8813416.1"/>
    <property type="molecule type" value="Genomic_DNA"/>
</dbReference>
<evidence type="ECO:0000313" key="4">
    <source>
        <dbReference type="Proteomes" id="UP000789405"/>
    </source>
</evidence>
<protein>
    <submittedName>
        <fullName evidence="3">17496_t:CDS:1</fullName>
    </submittedName>
</protein>
<proteinExistence type="predicted"/>
<feature type="compositionally biased region" description="Polar residues" evidence="1">
    <location>
        <begin position="1"/>
        <end position="13"/>
    </location>
</feature>
<feature type="non-terminal residue" evidence="3">
    <location>
        <position position="67"/>
    </location>
</feature>
<gene>
    <name evidence="3" type="ORF">DERYTH_LOCUS25795</name>
</gene>
<comment type="caution">
    <text evidence="3">The sequence shown here is derived from an EMBL/GenBank/DDBJ whole genome shotgun (WGS) entry which is preliminary data.</text>
</comment>
<name>A0A9N9K5X7_9GLOM</name>
<keyword evidence="4" id="KW-1185">Reference proteome</keyword>
<keyword evidence="2" id="KW-0812">Transmembrane</keyword>
<accession>A0A9N9K5X7</accession>
<evidence type="ECO:0000313" key="3">
    <source>
        <dbReference type="EMBL" id="CAG8813416.1"/>
    </source>
</evidence>
<feature type="region of interest" description="Disordered" evidence="1">
    <location>
        <begin position="1"/>
        <end position="24"/>
    </location>
</feature>
<keyword evidence="2" id="KW-1133">Transmembrane helix</keyword>
<evidence type="ECO:0000256" key="1">
    <source>
        <dbReference type="SAM" id="MobiDB-lite"/>
    </source>
</evidence>
<keyword evidence="2" id="KW-0472">Membrane</keyword>
<organism evidence="3 4">
    <name type="scientific">Dentiscutata erythropus</name>
    <dbReference type="NCBI Taxonomy" id="1348616"/>
    <lineage>
        <taxon>Eukaryota</taxon>
        <taxon>Fungi</taxon>
        <taxon>Fungi incertae sedis</taxon>
        <taxon>Mucoromycota</taxon>
        <taxon>Glomeromycotina</taxon>
        <taxon>Glomeromycetes</taxon>
        <taxon>Diversisporales</taxon>
        <taxon>Gigasporaceae</taxon>
        <taxon>Dentiscutata</taxon>
    </lineage>
</organism>
<reference evidence="3" key="1">
    <citation type="submission" date="2021-06" db="EMBL/GenBank/DDBJ databases">
        <authorList>
            <person name="Kallberg Y."/>
            <person name="Tangrot J."/>
            <person name="Rosling A."/>
        </authorList>
    </citation>
    <scope>NUCLEOTIDE SEQUENCE</scope>
    <source>
        <strain evidence="3">MA453B</strain>
    </source>
</reference>
<feature type="non-terminal residue" evidence="3">
    <location>
        <position position="1"/>
    </location>
</feature>
<evidence type="ECO:0000256" key="2">
    <source>
        <dbReference type="SAM" id="Phobius"/>
    </source>
</evidence>
<dbReference type="Proteomes" id="UP000789405">
    <property type="component" value="Unassembled WGS sequence"/>
</dbReference>
<feature type="transmembrane region" description="Helical" evidence="2">
    <location>
        <begin position="33"/>
        <end position="64"/>
    </location>
</feature>
<feature type="compositionally biased region" description="Basic and acidic residues" evidence="1">
    <location>
        <begin position="14"/>
        <end position="23"/>
    </location>
</feature>
<dbReference type="OrthoDB" id="2368154at2759"/>